<dbReference type="PRINTS" id="PR00081">
    <property type="entry name" value="GDHRDH"/>
</dbReference>
<dbReference type="PANTHER" id="PTHR42760">
    <property type="entry name" value="SHORT-CHAIN DEHYDROGENASES/REDUCTASES FAMILY MEMBER"/>
    <property type="match status" value="1"/>
</dbReference>
<organism evidence="3 4">
    <name type="scientific">Fluctibacter corallii</name>
    <dbReference type="NCBI Taxonomy" id="2984329"/>
    <lineage>
        <taxon>Bacteria</taxon>
        <taxon>Pseudomonadati</taxon>
        <taxon>Pseudomonadota</taxon>
        <taxon>Gammaproteobacteria</taxon>
        <taxon>Alteromonadales</taxon>
        <taxon>Alteromonadaceae</taxon>
        <taxon>Fluctibacter</taxon>
    </lineage>
</organism>
<name>A0ABT3AA25_9ALTE</name>
<dbReference type="EMBL" id="JAOWKX010000006">
    <property type="protein sequence ID" value="MCV2885437.1"/>
    <property type="molecule type" value="Genomic_DNA"/>
</dbReference>
<keyword evidence="2" id="KW-0560">Oxidoreductase</keyword>
<sequence length="256" mass="28012">MDLCLQGKKVLIFGGSKGIGLASAKMFLEEGAYVCLVARDEAKLKTVTQQLAKDFGHERILWYTADCTIEDKVKASFEYVLSNWKTIHTVVSCIGDGHSSSDAISEEAQWQSIWKVNFDSIRFICRAALKWICPDKGSIVFVSSIAGLESIGAPTDYSTAKSAISTFVKNVARKTQPGLRINVIAPGNVLVKGGRWEQRLKESENEVTSLINRTVPMKRFGRPEEIANFILFAASECSSFMTGSTIVVDGGQTTGI</sequence>
<protein>
    <submittedName>
        <fullName evidence="3">SDR family oxidoreductase</fullName>
    </submittedName>
</protein>
<dbReference type="RefSeq" id="WP_263712729.1">
    <property type="nucleotide sequence ID" value="NZ_JAOWKX010000006.1"/>
</dbReference>
<evidence type="ECO:0000256" key="1">
    <source>
        <dbReference type="ARBA" id="ARBA00006484"/>
    </source>
</evidence>
<gene>
    <name evidence="3" type="ORF">OE749_12100</name>
</gene>
<proteinExistence type="inferred from homology"/>
<comment type="similarity">
    <text evidence="1">Belongs to the short-chain dehydrogenases/reductases (SDR) family.</text>
</comment>
<dbReference type="Proteomes" id="UP001652504">
    <property type="component" value="Unassembled WGS sequence"/>
</dbReference>
<keyword evidence="4" id="KW-1185">Reference proteome</keyword>
<dbReference type="InterPro" id="IPR002347">
    <property type="entry name" value="SDR_fam"/>
</dbReference>
<evidence type="ECO:0000256" key="2">
    <source>
        <dbReference type="ARBA" id="ARBA00023002"/>
    </source>
</evidence>
<evidence type="ECO:0000313" key="4">
    <source>
        <dbReference type="Proteomes" id="UP001652504"/>
    </source>
</evidence>
<evidence type="ECO:0000313" key="3">
    <source>
        <dbReference type="EMBL" id="MCV2885437.1"/>
    </source>
</evidence>
<comment type="caution">
    <text evidence="3">The sequence shown here is derived from an EMBL/GenBank/DDBJ whole genome shotgun (WGS) entry which is preliminary data.</text>
</comment>
<dbReference type="InterPro" id="IPR036291">
    <property type="entry name" value="NAD(P)-bd_dom_sf"/>
</dbReference>
<dbReference type="Pfam" id="PF13561">
    <property type="entry name" value="adh_short_C2"/>
    <property type="match status" value="1"/>
</dbReference>
<reference evidence="3 4" key="1">
    <citation type="submission" date="2022-10" db="EMBL/GenBank/DDBJ databases">
        <title>Aestuariibacter sp. AA17 isolated from Montipora capitata coral fragment.</title>
        <authorList>
            <person name="Emsley S.A."/>
            <person name="Pfannmuller K.M."/>
            <person name="Loughran R.M."/>
            <person name="Shlafstein M."/>
            <person name="Papke E."/>
            <person name="Saw J.H."/>
            <person name="Ushijima B."/>
            <person name="Videau P."/>
        </authorList>
    </citation>
    <scope>NUCLEOTIDE SEQUENCE [LARGE SCALE GENOMIC DNA]</scope>
    <source>
        <strain evidence="3 4">AA17</strain>
    </source>
</reference>
<dbReference type="Gene3D" id="3.40.50.720">
    <property type="entry name" value="NAD(P)-binding Rossmann-like Domain"/>
    <property type="match status" value="1"/>
</dbReference>
<dbReference type="PANTHER" id="PTHR42760:SF37">
    <property type="entry name" value="CLAVALDEHYDE DEHYDROGENASE"/>
    <property type="match status" value="1"/>
</dbReference>
<dbReference type="CDD" id="cd05233">
    <property type="entry name" value="SDR_c"/>
    <property type="match status" value="1"/>
</dbReference>
<dbReference type="SUPFAM" id="SSF51735">
    <property type="entry name" value="NAD(P)-binding Rossmann-fold domains"/>
    <property type="match status" value="1"/>
</dbReference>
<accession>A0ABT3AA25</accession>